<evidence type="ECO:0000256" key="5">
    <source>
        <dbReference type="ARBA" id="ARBA00023136"/>
    </source>
</evidence>
<evidence type="ECO:0000313" key="8">
    <source>
        <dbReference type="EMBL" id="NDL57026.1"/>
    </source>
</evidence>
<evidence type="ECO:0000256" key="2">
    <source>
        <dbReference type="ARBA" id="ARBA00022475"/>
    </source>
</evidence>
<dbReference type="GO" id="GO:0005886">
    <property type="term" value="C:plasma membrane"/>
    <property type="evidence" value="ECO:0007669"/>
    <property type="project" value="UniProtKB-SubCell"/>
</dbReference>
<protein>
    <recommendedName>
        <fullName evidence="7">Type II secretion system protein GspF domain-containing protein</fullName>
    </recommendedName>
</protein>
<feature type="transmembrane region" description="Helical" evidence="6">
    <location>
        <begin position="270"/>
        <end position="293"/>
    </location>
</feature>
<keyword evidence="4 6" id="KW-1133">Transmembrane helix</keyword>
<dbReference type="Pfam" id="PF00482">
    <property type="entry name" value="T2SSF"/>
    <property type="match status" value="1"/>
</dbReference>
<reference evidence="8 9" key="1">
    <citation type="submission" date="2019-11" db="EMBL/GenBank/DDBJ databases">
        <authorList>
            <person name="Li X.-J."/>
            <person name="Feng X.-M."/>
        </authorList>
    </citation>
    <scope>NUCLEOTIDE SEQUENCE [LARGE SCALE GENOMIC DNA]</scope>
    <source>
        <strain evidence="8 9">XMNu-373</strain>
    </source>
</reference>
<feature type="transmembrane region" description="Helical" evidence="6">
    <location>
        <begin position="120"/>
        <end position="142"/>
    </location>
</feature>
<evidence type="ECO:0000313" key="9">
    <source>
        <dbReference type="Proteomes" id="UP000460435"/>
    </source>
</evidence>
<keyword evidence="5 6" id="KW-0472">Membrane</keyword>
<keyword evidence="9" id="KW-1185">Reference proteome</keyword>
<sequence length="294" mass="31340">MTQTTIAAGLVAGLGAFMVVREFRPRYPHPVDAAARLTNTHRIAPLARSAGVSVPERLGGALLRRGWSSTLMRIPHRDLSLLGMSVSRFLGERAVLAMLGLASPTVAALTASLAGWTPPVVVPAVFSLAAAAGLSLIPYFMVANQANRARAEFARAMTCFVDLVALERAGGAGPIQALEHAASVGDSWVFRRLRDELARARYRGTPAWEALRHVGEELRLPELVKVGDVMKLAGVEGATVYGNLRARAQDMRAELLAHDKAQAGVRTERATAPVAVTSIVFLLIIATPMALAIQ</sequence>
<dbReference type="RefSeq" id="WP_162449714.1">
    <property type="nucleotide sequence ID" value="NZ_WLZY01000002.1"/>
</dbReference>
<dbReference type="PANTHER" id="PTHR35007:SF1">
    <property type="entry name" value="PILUS ASSEMBLY PROTEIN"/>
    <property type="match status" value="1"/>
</dbReference>
<name>A0A7K3M154_9ACTN</name>
<gene>
    <name evidence="8" type="ORF">F7O44_08075</name>
</gene>
<comment type="subcellular location">
    <subcellularLocation>
        <location evidence="1">Cell membrane</location>
        <topology evidence="1">Multi-pass membrane protein</topology>
    </subcellularLocation>
</comment>
<dbReference type="Proteomes" id="UP000460435">
    <property type="component" value="Unassembled WGS sequence"/>
</dbReference>
<evidence type="ECO:0000256" key="4">
    <source>
        <dbReference type="ARBA" id="ARBA00022989"/>
    </source>
</evidence>
<evidence type="ECO:0000256" key="6">
    <source>
        <dbReference type="SAM" id="Phobius"/>
    </source>
</evidence>
<keyword evidence="2" id="KW-1003">Cell membrane</keyword>
<dbReference type="PANTHER" id="PTHR35007">
    <property type="entry name" value="INTEGRAL MEMBRANE PROTEIN-RELATED"/>
    <property type="match status" value="1"/>
</dbReference>
<dbReference type="AlphaFoldDB" id="A0A7K3M154"/>
<proteinExistence type="predicted"/>
<feature type="domain" description="Type II secretion system protein GspF" evidence="7">
    <location>
        <begin position="160"/>
        <end position="288"/>
    </location>
</feature>
<feature type="transmembrane region" description="Helical" evidence="6">
    <location>
        <begin position="94"/>
        <end position="114"/>
    </location>
</feature>
<comment type="caution">
    <text evidence="8">The sequence shown here is derived from an EMBL/GenBank/DDBJ whole genome shotgun (WGS) entry which is preliminary data.</text>
</comment>
<accession>A0A7K3M154</accession>
<dbReference type="InterPro" id="IPR018076">
    <property type="entry name" value="T2SS_GspF_dom"/>
</dbReference>
<keyword evidence="3 6" id="KW-0812">Transmembrane</keyword>
<dbReference type="EMBL" id="WLZY01000002">
    <property type="protein sequence ID" value="NDL57026.1"/>
    <property type="molecule type" value="Genomic_DNA"/>
</dbReference>
<evidence type="ECO:0000256" key="1">
    <source>
        <dbReference type="ARBA" id="ARBA00004651"/>
    </source>
</evidence>
<evidence type="ECO:0000256" key="3">
    <source>
        <dbReference type="ARBA" id="ARBA00022692"/>
    </source>
</evidence>
<evidence type="ECO:0000259" key="7">
    <source>
        <dbReference type="Pfam" id="PF00482"/>
    </source>
</evidence>
<organism evidence="8 9">
    <name type="scientific">Phytoactinopolyspora mesophila</name>
    <dbReference type="NCBI Taxonomy" id="2650750"/>
    <lineage>
        <taxon>Bacteria</taxon>
        <taxon>Bacillati</taxon>
        <taxon>Actinomycetota</taxon>
        <taxon>Actinomycetes</taxon>
        <taxon>Jiangellales</taxon>
        <taxon>Jiangellaceae</taxon>
        <taxon>Phytoactinopolyspora</taxon>
    </lineage>
</organism>